<proteinExistence type="predicted"/>
<organism evidence="2 3">
    <name type="scientific">Paenibacillus curdlanolyticus YK9</name>
    <dbReference type="NCBI Taxonomy" id="717606"/>
    <lineage>
        <taxon>Bacteria</taxon>
        <taxon>Bacillati</taxon>
        <taxon>Bacillota</taxon>
        <taxon>Bacilli</taxon>
        <taxon>Bacillales</taxon>
        <taxon>Paenibacillaceae</taxon>
        <taxon>Paenibacillus</taxon>
    </lineage>
</organism>
<dbReference type="EMBL" id="AEDD01000002">
    <property type="protein sequence ID" value="EFM12282.1"/>
    <property type="molecule type" value="Genomic_DNA"/>
</dbReference>
<gene>
    <name evidence="2" type="ORF">PaecuDRAFT_0962</name>
</gene>
<keyword evidence="3" id="KW-1185">Reference proteome</keyword>
<feature type="region of interest" description="Disordered" evidence="1">
    <location>
        <begin position="1"/>
        <end position="29"/>
    </location>
</feature>
<feature type="compositionally biased region" description="Basic residues" evidence="1">
    <location>
        <begin position="1"/>
        <end position="22"/>
    </location>
</feature>
<accession>E0I5P0</accession>
<evidence type="ECO:0000256" key="1">
    <source>
        <dbReference type="SAM" id="MobiDB-lite"/>
    </source>
</evidence>
<evidence type="ECO:0000313" key="3">
    <source>
        <dbReference type="Proteomes" id="UP000005387"/>
    </source>
</evidence>
<evidence type="ECO:0000313" key="2">
    <source>
        <dbReference type="EMBL" id="EFM12282.1"/>
    </source>
</evidence>
<dbReference type="RefSeq" id="WP_006036977.1">
    <property type="nucleotide sequence ID" value="NZ_AEDD01000002.1"/>
</dbReference>
<dbReference type="Proteomes" id="UP000005387">
    <property type="component" value="Unassembled WGS sequence"/>
</dbReference>
<reference evidence="2 3" key="1">
    <citation type="submission" date="2010-07" db="EMBL/GenBank/DDBJ databases">
        <title>The draft genome of Paenibacillus curdlanolyticus YK9.</title>
        <authorList>
            <consortium name="US DOE Joint Genome Institute (JGI-PGF)"/>
            <person name="Lucas S."/>
            <person name="Copeland A."/>
            <person name="Lapidus A."/>
            <person name="Cheng J.-F."/>
            <person name="Bruce D."/>
            <person name="Goodwin L."/>
            <person name="Pitluck S."/>
            <person name="Land M.L."/>
            <person name="Hauser L."/>
            <person name="Chang Y.-J."/>
            <person name="Jeffries C."/>
            <person name="Anderson I.J."/>
            <person name="Johnson E."/>
            <person name="Loganathan U."/>
            <person name="Mulhopadhyay B."/>
            <person name="Kyrpides N."/>
            <person name="Woyke T.J."/>
        </authorList>
    </citation>
    <scope>NUCLEOTIDE SEQUENCE [LARGE SCALE GENOMIC DNA]</scope>
    <source>
        <strain evidence="2 3">YK9</strain>
    </source>
</reference>
<sequence length="175" mass="19096">MPTSGKPRKRYRTKQSATRRTRSAACARSRNQTVIEHAPIVIPPTNIVRSRAFTIALPDNRQLVTASGVVDLGQNAVSREDALVIVPVEFALQQDRVELLFGPEAKLMNSTILVAPNSYGTFDRNPSEMALINGDVRLQPTPDEAAKHLSVSAVVRVRGANMSRFGYTVSALIEG</sequence>
<protein>
    <submittedName>
        <fullName evidence="2">Uncharacterized protein</fullName>
    </submittedName>
</protein>
<dbReference type="STRING" id="717606.PaecuDRAFT_0962"/>
<dbReference type="AlphaFoldDB" id="E0I5P0"/>
<dbReference type="OrthoDB" id="9829955at2"/>
<name>E0I5P0_9BACL</name>